<dbReference type="Proteomes" id="UP000813444">
    <property type="component" value="Unassembled WGS sequence"/>
</dbReference>
<evidence type="ECO:0000313" key="3">
    <source>
        <dbReference type="EMBL" id="KAH7318716.1"/>
    </source>
</evidence>
<feature type="transmembrane region" description="Helical" evidence="2">
    <location>
        <begin position="52"/>
        <end position="79"/>
    </location>
</feature>
<dbReference type="EMBL" id="JAGPNK010000007">
    <property type="protein sequence ID" value="KAH7318716.1"/>
    <property type="molecule type" value="Genomic_DNA"/>
</dbReference>
<feature type="transmembrane region" description="Helical" evidence="2">
    <location>
        <begin position="91"/>
        <end position="118"/>
    </location>
</feature>
<sequence>MAATEPTALAIFLDTVKVIFRAVASVHWLWYLKLTSRILAWPFRILLLPLSLVFRVLLFVFSPIIALFNISLAFFYSLFHFLVSLEPLYTFFGIAASIGIAAGLVLAISSNLVTLYLGMHDDPRQDLRVLKEKGVLQDYPALRDDTSSNETEWQWLEPTPSRRRAAPGLMSQTIHEEEDDDSETAF</sequence>
<keyword evidence="4" id="KW-1185">Reference proteome</keyword>
<proteinExistence type="predicted"/>
<feature type="region of interest" description="Disordered" evidence="1">
    <location>
        <begin position="142"/>
        <end position="186"/>
    </location>
</feature>
<gene>
    <name evidence="3" type="ORF">B0I35DRAFT_250269</name>
</gene>
<keyword evidence="2" id="KW-1133">Transmembrane helix</keyword>
<name>A0A8K0WRF4_9HYPO</name>
<comment type="caution">
    <text evidence="3">The sequence shown here is derived from an EMBL/GenBank/DDBJ whole genome shotgun (WGS) entry which is preliminary data.</text>
</comment>
<protein>
    <submittedName>
        <fullName evidence="3">Uncharacterized protein</fullName>
    </submittedName>
</protein>
<evidence type="ECO:0000256" key="2">
    <source>
        <dbReference type="SAM" id="Phobius"/>
    </source>
</evidence>
<feature type="transmembrane region" description="Helical" evidence="2">
    <location>
        <begin position="6"/>
        <end position="31"/>
    </location>
</feature>
<organism evidence="3 4">
    <name type="scientific">Stachybotrys elegans</name>
    <dbReference type="NCBI Taxonomy" id="80388"/>
    <lineage>
        <taxon>Eukaryota</taxon>
        <taxon>Fungi</taxon>
        <taxon>Dikarya</taxon>
        <taxon>Ascomycota</taxon>
        <taxon>Pezizomycotina</taxon>
        <taxon>Sordariomycetes</taxon>
        <taxon>Hypocreomycetidae</taxon>
        <taxon>Hypocreales</taxon>
        <taxon>Stachybotryaceae</taxon>
        <taxon>Stachybotrys</taxon>
    </lineage>
</organism>
<feature type="compositionally biased region" description="Acidic residues" evidence="1">
    <location>
        <begin position="176"/>
        <end position="186"/>
    </location>
</feature>
<accession>A0A8K0WRF4</accession>
<keyword evidence="2" id="KW-0472">Membrane</keyword>
<reference evidence="3" key="1">
    <citation type="journal article" date="2021" name="Nat. Commun.">
        <title>Genetic determinants of endophytism in the Arabidopsis root mycobiome.</title>
        <authorList>
            <person name="Mesny F."/>
            <person name="Miyauchi S."/>
            <person name="Thiergart T."/>
            <person name="Pickel B."/>
            <person name="Atanasova L."/>
            <person name="Karlsson M."/>
            <person name="Huettel B."/>
            <person name="Barry K.W."/>
            <person name="Haridas S."/>
            <person name="Chen C."/>
            <person name="Bauer D."/>
            <person name="Andreopoulos W."/>
            <person name="Pangilinan J."/>
            <person name="LaButti K."/>
            <person name="Riley R."/>
            <person name="Lipzen A."/>
            <person name="Clum A."/>
            <person name="Drula E."/>
            <person name="Henrissat B."/>
            <person name="Kohler A."/>
            <person name="Grigoriev I.V."/>
            <person name="Martin F.M."/>
            <person name="Hacquard S."/>
        </authorList>
    </citation>
    <scope>NUCLEOTIDE SEQUENCE</scope>
    <source>
        <strain evidence="3">MPI-CAGE-CH-0235</strain>
    </source>
</reference>
<keyword evidence="2" id="KW-0812">Transmembrane</keyword>
<dbReference type="OrthoDB" id="4502894at2759"/>
<evidence type="ECO:0000313" key="4">
    <source>
        <dbReference type="Proteomes" id="UP000813444"/>
    </source>
</evidence>
<dbReference type="AlphaFoldDB" id="A0A8K0WRF4"/>
<evidence type="ECO:0000256" key="1">
    <source>
        <dbReference type="SAM" id="MobiDB-lite"/>
    </source>
</evidence>